<dbReference type="Proteomes" id="UP000037288">
    <property type="component" value="Unassembled WGS sequence"/>
</dbReference>
<comment type="similarity">
    <text evidence="1">Belongs to the thioesterase family.</text>
</comment>
<organism evidence="3 4">
    <name type="scientific">Streptomyces caatingaensis</name>
    <dbReference type="NCBI Taxonomy" id="1678637"/>
    <lineage>
        <taxon>Bacteria</taxon>
        <taxon>Bacillati</taxon>
        <taxon>Actinomycetota</taxon>
        <taxon>Actinomycetes</taxon>
        <taxon>Kitasatosporales</taxon>
        <taxon>Streptomycetaceae</taxon>
        <taxon>Streptomyces</taxon>
    </lineage>
</organism>
<dbReference type="OrthoDB" id="8480037at2"/>
<dbReference type="EMBL" id="LFXA01000007">
    <property type="protein sequence ID" value="KNB52177.1"/>
    <property type="molecule type" value="Genomic_DNA"/>
</dbReference>
<keyword evidence="4" id="KW-1185">Reference proteome</keyword>
<protein>
    <recommendedName>
        <fullName evidence="2">Thioesterase domain-containing protein</fullName>
    </recommendedName>
</protein>
<dbReference type="RefSeq" id="WP_049716029.1">
    <property type="nucleotide sequence ID" value="NZ_LFXA01000007.1"/>
</dbReference>
<dbReference type="PATRIC" id="fig|1678637.3.peg.2483"/>
<dbReference type="GO" id="GO:0008610">
    <property type="term" value="P:lipid biosynthetic process"/>
    <property type="evidence" value="ECO:0007669"/>
    <property type="project" value="TreeGrafter"/>
</dbReference>
<evidence type="ECO:0000313" key="3">
    <source>
        <dbReference type="EMBL" id="KNB52177.1"/>
    </source>
</evidence>
<reference evidence="4" key="1">
    <citation type="submission" date="2015-07" db="EMBL/GenBank/DDBJ databases">
        <title>Draft genome sequence of Streptomyces sp. CMAA 1322, a bacterium isolated from Caatinga biome, from dry forest semiarid of Brazil.</title>
        <authorList>
            <person name="Santos S.N."/>
            <person name="Gacesa R."/>
            <person name="Taketani R.G."/>
            <person name="Long P.F."/>
            <person name="Melo I.S."/>
        </authorList>
    </citation>
    <scope>NUCLEOTIDE SEQUENCE [LARGE SCALE GENOMIC DNA]</scope>
    <source>
        <strain evidence="4">CMAA 1322</strain>
    </source>
</reference>
<dbReference type="AlphaFoldDB" id="A0A0K9XHQ0"/>
<gene>
    <name evidence="3" type="ORF">AC230_11495</name>
</gene>
<dbReference type="InterPro" id="IPR001031">
    <property type="entry name" value="Thioesterase"/>
</dbReference>
<dbReference type="Gene3D" id="3.40.50.1820">
    <property type="entry name" value="alpha/beta hydrolase"/>
    <property type="match status" value="1"/>
</dbReference>
<dbReference type="STRING" id="1678637.AC230_11495"/>
<dbReference type="SUPFAM" id="SSF53474">
    <property type="entry name" value="alpha/beta-Hydrolases"/>
    <property type="match status" value="1"/>
</dbReference>
<proteinExistence type="inferred from homology"/>
<comment type="caution">
    <text evidence="3">The sequence shown here is derived from an EMBL/GenBank/DDBJ whole genome shotgun (WGS) entry which is preliminary data.</text>
</comment>
<evidence type="ECO:0000259" key="2">
    <source>
        <dbReference type="Pfam" id="PF00975"/>
    </source>
</evidence>
<evidence type="ECO:0000256" key="1">
    <source>
        <dbReference type="ARBA" id="ARBA00007169"/>
    </source>
</evidence>
<feature type="domain" description="Thioesterase" evidence="2">
    <location>
        <begin position="24"/>
        <end position="232"/>
    </location>
</feature>
<dbReference type="InterPro" id="IPR029058">
    <property type="entry name" value="AB_hydrolase_fold"/>
</dbReference>
<dbReference type="PANTHER" id="PTHR11487:SF0">
    <property type="entry name" value="S-ACYL FATTY ACID SYNTHASE THIOESTERASE, MEDIUM CHAIN"/>
    <property type="match status" value="1"/>
</dbReference>
<dbReference type="InterPro" id="IPR012223">
    <property type="entry name" value="TEII"/>
</dbReference>
<evidence type="ECO:0000313" key="4">
    <source>
        <dbReference type="Proteomes" id="UP000037288"/>
    </source>
</evidence>
<dbReference type="Pfam" id="PF00975">
    <property type="entry name" value="Thioesterase"/>
    <property type="match status" value="1"/>
</dbReference>
<name>A0A0K9XHQ0_9ACTN</name>
<sequence length="260" mass="28200">MPSRTGPPRRLASRRERPEAALDLYVFPHAGGSAGEYLMWSDHLPDLQVRGVQYAGRASRRAEPAHTDVAALVDDLAGHLPLDRPAVFLGHSFGALVAYETARALRALGRPEPRHLLLSSFRPPHTVTAARHGGPLHLLNDEELATAAERLWGRLPDQVRTDPGVRALALAPLRADLTALETYRYVPGPPLDVPATLVRGAAEALDLDGWTGHLAHITGRHTLPGGHFHFRGDPAPLLDLIRDVTRRTAPRTGATARCAT</sequence>
<dbReference type="PANTHER" id="PTHR11487">
    <property type="entry name" value="THIOESTERASE"/>
    <property type="match status" value="1"/>
</dbReference>
<accession>A0A0K9XHQ0</accession>